<feature type="compositionally biased region" description="Pro residues" evidence="1">
    <location>
        <begin position="46"/>
        <end position="57"/>
    </location>
</feature>
<feature type="region of interest" description="Disordered" evidence="1">
    <location>
        <begin position="808"/>
        <end position="891"/>
    </location>
</feature>
<feature type="compositionally biased region" description="Polar residues" evidence="1">
    <location>
        <begin position="1576"/>
        <end position="1594"/>
    </location>
</feature>
<reference evidence="3 4" key="1">
    <citation type="submission" date="2023-08" db="EMBL/GenBank/DDBJ databases">
        <title>Black Yeasts Isolated from many extreme environments.</title>
        <authorList>
            <person name="Coleine C."/>
            <person name="Stajich J.E."/>
            <person name="Selbmann L."/>
        </authorList>
    </citation>
    <scope>NUCLEOTIDE SEQUENCE [LARGE SCALE GENOMIC DNA]</scope>
    <source>
        <strain evidence="3 4">CCFEE 5935</strain>
    </source>
</reference>
<feature type="compositionally biased region" description="Low complexity" evidence="1">
    <location>
        <begin position="1964"/>
        <end position="1988"/>
    </location>
</feature>
<keyword evidence="4" id="KW-1185">Reference proteome</keyword>
<feature type="region of interest" description="Disordered" evidence="1">
    <location>
        <begin position="1"/>
        <end position="753"/>
    </location>
</feature>
<feature type="compositionally biased region" description="Basic and acidic residues" evidence="1">
    <location>
        <begin position="880"/>
        <end position="891"/>
    </location>
</feature>
<dbReference type="InterPro" id="IPR017884">
    <property type="entry name" value="SANT_dom"/>
</dbReference>
<feature type="compositionally biased region" description="Low complexity" evidence="1">
    <location>
        <begin position="1547"/>
        <end position="1557"/>
    </location>
</feature>
<feature type="compositionally biased region" description="Polar residues" evidence="1">
    <location>
        <begin position="483"/>
        <end position="494"/>
    </location>
</feature>
<feature type="compositionally biased region" description="Basic and acidic residues" evidence="1">
    <location>
        <begin position="1595"/>
        <end position="1605"/>
    </location>
</feature>
<dbReference type="InterPro" id="IPR051571">
    <property type="entry name" value="N-CoR_corepressor"/>
</dbReference>
<dbReference type="GeneID" id="89929761"/>
<feature type="compositionally biased region" description="Polar residues" evidence="1">
    <location>
        <begin position="1641"/>
        <end position="1650"/>
    </location>
</feature>
<feature type="compositionally biased region" description="Polar residues" evidence="1">
    <location>
        <begin position="1810"/>
        <end position="1820"/>
    </location>
</feature>
<feature type="compositionally biased region" description="Basic and acidic residues" evidence="1">
    <location>
        <begin position="1915"/>
        <end position="1963"/>
    </location>
</feature>
<accession>A0AAV9P3U3</accession>
<dbReference type="Proteomes" id="UP001337655">
    <property type="component" value="Unassembled WGS sequence"/>
</dbReference>
<evidence type="ECO:0000259" key="2">
    <source>
        <dbReference type="PROSITE" id="PS51293"/>
    </source>
</evidence>
<dbReference type="InterPro" id="IPR009057">
    <property type="entry name" value="Homeodomain-like_sf"/>
</dbReference>
<feature type="compositionally biased region" description="Pro residues" evidence="1">
    <location>
        <begin position="1758"/>
        <end position="1775"/>
    </location>
</feature>
<dbReference type="GO" id="GO:0034967">
    <property type="term" value="C:Set3 complex"/>
    <property type="evidence" value="ECO:0007669"/>
    <property type="project" value="TreeGrafter"/>
</dbReference>
<feature type="region of interest" description="Disordered" evidence="1">
    <location>
        <begin position="1178"/>
        <end position="1249"/>
    </location>
</feature>
<gene>
    <name evidence="3" type="ORF">LTR77_008428</name>
</gene>
<feature type="compositionally biased region" description="Low complexity" evidence="1">
    <location>
        <begin position="346"/>
        <end position="361"/>
    </location>
</feature>
<feature type="domain" description="SANT" evidence="2">
    <location>
        <begin position="1058"/>
        <end position="1109"/>
    </location>
</feature>
<dbReference type="SUPFAM" id="SSF46689">
    <property type="entry name" value="Homeodomain-like"/>
    <property type="match status" value="2"/>
</dbReference>
<feature type="compositionally biased region" description="Polar residues" evidence="1">
    <location>
        <begin position="817"/>
        <end position="833"/>
    </location>
</feature>
<dbReference type="GO" id="GO:0006357">
    <property type="term" value="P:regulation of transcription by RNA polymerase II"/>
    <property type="evidence" value="ECO:0007669"/>
    <property type="project" value="TreeGrafter"/>
</dbReference>
<protein>
    <recommendedName>
        <fullName evidence="2">SANT domain-containing protein</fullName>
    </recommendedName>
</protein>
<evidence type="ECO:0000256" key="1">
    <source>
        <dbReference type="SAM" id="MobiDB-lite"/>
    </source>
</evidence>
<feature type="compositionally biased region" description="Basic and acidic residues" evidence="1">
    <location>
        <begin position="159"/>
        <end position="250"/>
    </location>
</feature>
<feature type="compositionally biased region" description="Basic and acidic residues" evidence="1">
    <location>
        <begin position="1536"/>
        <end position="1546"/>
    </location>
</feature>
<feature type="compositionally biased region" description="Low complexity" evidence="1">
    <location>
        <begin position="1851"/>
        <end position="1868"/>
    </location>
</feature>
<dbReference type="SMART" id="SM00717">
    <property type="entry name" value="SANT"/>
    <property type="match status" value="2"/>
</dbReference>
<feature type="compositionally biased region" description="Basic and acidic residues" evidence="1">
    <location>
        <begin position="10"/>
        <end position="27"/>
    </location>
</feature>
<feature type="compositionally biased region" description="Gly residues" evidence="1">
    <location>
        <begin position="2085"/>
        <end position="2102"/>
    </location>
</feature>
<feature type="compositionally biased region" description="Pro residues" evidence="1">
    <location>
        <begin position="117"/>
        <end position="132"/>
    </location>
</feature>
<feature type="compositionally biased region" description="Polar residues" evidence="1">
    <location>
        <begin position="1437"/>
        <end position="1447"/>
    </location>
</feature>
<feature type="compositionally biased region" description="Pro residues" evidence="1">
    <location>
        <begin position="400"/>
        <end position="429"/>
    </location>
</feature>
<feature type="region of interest" description="Disordered" evidence="1">
    <location>
        <begin position="944"/>
        <end position="1022"/>
    </location>
</feature>
<sequence>MSRYPPPDYRGARERSRSPPHFSDRPPRSASDAPRGPRSQYDSARPLPPGAPPPGAGRPPFTSLRDAPPLGSDRGRPYRERDYDRRDRLPSPRDRSPRIPPPRDLDIARQRRNSRDGPPPGSSYPDSQPPSAGPFRGGFARGRGRGEFSFRGGRGGRGGYEERGGRGGFDDRGGRNAFEDRELIRRPERSPPRPWARDLSRDSRDTERRDERRPFERREDERRPEWQDRERDFERPRRDPLPPPRLEARNSNDSVRSANAAFQTSQASSINPDRLALIEGAGVDIPARRQSTQQEPAVPPPPPQARDVKRDAPETPAYLNSRAATTAQRYGTRGSSSPQQAPPVPAFTLSFAAPAASSAPSSQPPRSQPGIKGVQDSSQAISRPGSNGEPPQSSPAEPRSAPPADAPIAPRVPPPAPKAHLTNPPPAAPRGPRAQDGDDANAPNRLHPVRSLESVSSQGQPPQPPAAPLSRPGQALPAPQPTAPSTLPTLNQPVTPHIPNPSRLGDFGPPTGPRASRPSPAAQSSVSPRPPFASPRSDFGAPAGPSSLPRTSTPPPTAPTGPRGKAYSVSPKAAPPTAPKGQRGPPVAPRGQDRVSISASRVTDRLAAPMPWGAPTAPRGPQWNQWKRPGVPGYGDKVVPAKRDVTGEEKAKAEEPGAASAAKVDDAALASPAASSVRVQRANADEMEVDQPPKRQSSLASNHGHGHSAAQSFFGKPVESVEEDDNDTGMSEAGQEVPSSSDDDESDIEDESLTLFHAKFERQKRQLEAQMTDLRQSPYRAMSPLESISRLVRISGRDLQRVNEIREREMEVDDSPVVQNQQLLPGSTRSSDSADGPALLTPKGEEDHAVAIRSSNDSAESVRRIRRPSPEPISLPYLLKEGRHSLHDSKMFEDRRKEYLEAEEDLMDALEDRDSGEQEEQEDAQQLFSEAFLKWREECEDLDREREELERLERQQSVEPRMEADGPKPPMMPTEGSRRQRQYNSEYELQQALKESEETARLEEERKERETRKNQADMEKEAVVGDQMTDDIIRRGTFVDTNRYRDPEALTMVFSYDPAPDNFTENEQQIFVAAFKETPKKWGEIASLLPGRTYEDCIRHYYAKKWDARFRDSRTKKLKHGAKRGRGSTRGARGRLGGLMADLARAEDISIDAMSEKGRPRRAAAPTNFAEKEIESKAALLGQSPAKKLGLGGKAESNGDAGSEKSVKKQKRTGEKAGRGKGKAAQPLLAAAPQGSPAKQFLQREEQAQQQKLEEAGLLAGLQAGRQTMHPEVQMMYNQERFLQPMAAPEEPDRSKPAGQGPTAKQSASSYWSVPEQHDFQLYIAHFGRDFAAIAAHMGTKTQTMIKNHYQRQVDSGNKPELERSAIEAEQRINRGEDLGPPPTPTPITKRKYDTVPSNAQQRPLAPQGEAMEVDERGPAARVQQVPKHASPPQYQPQPRMTTSTQNTPVPAVARVVPSPPVSTSAPGQQQIAAASRMGQGLQHPLGHRLTFMSDTRAEPRPPQPQQPGFALRAAEDPSSRPPSQQTSRVTVTSDVMERIREEQQRAFRLQQQEQQQPPQPERMEQLHRQNLMPRNLSQGSPLNQPLSQPPMQQTERKSANEERPPSPQRPGFLSSGFARPSIGSSGFSSFASNKPFASLTGRSPFSFSPTKREEPRPAPMSMIPPANTTSNTPAPPEPPKRSNVMSLLNNDDDPPPPKRDNPPPQQQQPQRTASPASQQNVQSAGSSIPGMRRETSFGQSSMQGQLGRGPFGQPNRNPTPGPPTPKNEPGPPKPDWTSRILGPSSSHGAGNPGMDRDRGFFQHGHRSSLLGSLNQQRGNPSPPPPLGGIGHSRTPSLTGQSSQQAHDQARQSMMGQQQQGPSHQPAQALQSNPYGAQQMPPFSQPPPSQAQNQAHHSHNGSMGGPFPSLHHRGMSREDQSYEQYRQDQQHHLAQRDREEREIREMRWRQQELERRHEDERQQQQHFAAQQQQQQRQQMEQQQQQQAMQHHRPPQPLQPPTFGGTPFIPSASASGGGRLDLRRQSQMDGEMAMREEVERLGLERERRRLQEEEVGRRREEGRRMEEEFRRREAEGMGGWRRTPLGGFGGQGQGPQGQGGGRR</sequence>
<feature type="region of interest" description="Disordered" evidence="1">
    <location>
        <begin position="1288"/>
        <end position="1312"/>
    </location>
</feature>
<feature type="compositionally biased region" description="Basic and acidic residues" evidence="1">
    <location>
        <begin position="2019"/>
        <end position="2074"/>
    </location>
</feature>
<feature type="compositionally biased region" description="Low complexity" evidence="1">
    <location>
        <begin position="656"/>
        <end position="676"/>
    </location>
</feature>
<dbReference type="CDD" id="cd00167">
    <property type="entry name" value="SANT"/>
    <property type="match status" value="2"/>
</dbReference>
<feature type="compositionally biased region" description="Polar residues" evidence="1">
    <location>
        <begin position="375"/>
        <end position="385"/>
    </location>
</feature>
<feature type="compositionally biased region" description="Low complexity" evidence="1">
    <location>
        <begin position="1223"/>
        <end position="1234"/>
    </location>
</feature>
<dbReference type="PANTHER" id="PTHR13992">
    <property type="entry name" value="NUCLEAR RECEPTOR CO-REPRESSOR RELATED NCOR"/>
    <property type="match status" value="1"/>
</dbReference>
<dbReference type="RefSeq" id="XP_064656120.1">
    <property type="nucleotide sequence ID" value="XM_064805660.1"/>
</dbReference>
<feature type="compositionally biased region" description="Basic and acidic residues" evidence="1">
    <location>
        <begin position="639"/>
        <end position="655"/>
    </location>
</feature>
<comment type="caution">
    <text evidence="3">The sequence shown here is derived from an EMBL/GenBank/DDBJ whole genome shotgun (WGS) entry which is preliminary data.</text>
</comment>
<name>A0AAV9P3U3_9PEZI</name>
<dbReference type="PROSITE" id="PS51293">
    <property type="entry name" value="SANT"/>
    <property type="match status" value="1"/>
</dbReference>
<organism evidence="3 4">
    <name type="scientific">Saxophila tyrrhenica</name>
    <dbReference type="NCBI Taxonomy" id="1690608"/>
    <lineage>
        <taxon>Eukaryota</taxon>
        <taxon>Fungi</taxon>
        <taxon>Dikarya</taxon>
        <taxon>Ascomycota</taxon>
        <taxon>Pezizomycotina</taxon>
        <taxon>Dothideomycetes</taxon>
        <taxon>Dothideomycetidae</taxon>
        <taxon>Mycosphaerellales</taxon>
        <taxon>Extremaceae</taxon>
        <taxon>Saxophila</taxon>
    </lineage>
</organism>
<feature type="compositionally biased region" description="Acidic residues" evidence="1">
    <location>
        <begin position="741"/>
        <end position="752"/>
    </location>
</feature>
<feature type="compositionally biased region" description="Polar residues" evidence="1">
    <location>
        <begin position="1834"/>
        <end position="1847"/>
    </location>
</feature>
<feature type="compositionally biased region" description="Polar residues" evidence="1">
    <location>
        <begin position="1303"/>
        <end position="1312"/>
    </location>
</feature>
<feature type="compositionally biased region" description="Basic and acidic residues" evidence="1">
    <location>
        <begin position="994"/>
        <end position="1022"/>
    </location>
</feature>
<evidence type="ECO:0000313" key="3">
    <source>
        <dbReference type="EMBL" id="KAK5166167.1"/>
    </source>
</evidence>
<dbReference type="Pfam" id="PF00249">
    <property type="entry name" value="Myb_DNA-binding"/>
    <property type="match status" value="2"/>
</dbReference>
<dbReference type="InterPro" id="IPR001005">
    <property type="entry name" value="SANT/Myb"/>
</dbReference>
<feature type="compositionally biased region" description="Low complexity" evidence="1">
    <location>
        <begin position="390"/>
        <end position="399"/>
    </location>
</feature>
<evidence type="ECO:0000313" key="4">
    <source>
        <dbReference type="Proteomes" id="UP001337655"/>
    </source>
</evidence>
<feature type="compositionally biased region" description="Polar residues" evidence="1">
    <location>
        <begin position="251"/>
        <end position="271"/>
    </location>
</feature>
<feature type="region of interest" description="Disordered" evidence="1">
    <location>
        <begin position="903"/>
        <end position="925"/>
    </location>
</feature>
<dbReference type="PANTHER" id="PTHR13992:SF39">
    <property type="entry name" value="SMRTER, ISOFORM G"/>
    <property type="match status" value="1"/>
</dbReference>
<feature type="compositionally biased region" description="Basic and acidic residues" evidence="1">
    <location>
        <begin position="1202"/>
        <end position="1218"/>
    </location>
</feature>
<dbReference type="Gene3D" id="1.10.10.60">
    <property type="entry name" value="Homeodomain-like"/>
    <property type="match status" value="1"/>
</dbReference>
<feature type="compositionally biased region" description="Low complexity" evidence="1">
    <location>
        <begin position="1448"/>
        <end position="1467"/>
    </location>
</feature>
<feature type="region of interest" description="Disordered" evidence="1">
    <location>
        <begin position="1371"/>
        <end position="2102"/>
    </location>
</feature>
<dbReference type="EMBL" id="JAVRRT010000014">
    <property type="protein sequence ID" value="KAK5166167.1"/>
    <property type="molecule type" value="Genomic_DNA"/>
</dbReference>
<feature type="compositionally biased region" description="Basic and acidic residues" evidence="1">
    <location>
        <begin position="73"/>
        <end position="115"/>
    </location>
</feature>
<proteinExistence type="predicted"/>
<feature type="compositionally biased region" description="Low complexity" evidence="1">
    <location>
        <begin position="1622"/>
        <end position="1633"/>
    </location>
</feature>
<feature type="compositionally biased region" description="Low complexity" evidence="1">
    <location>
        <begin position="1708"/>
        <end position="1720"/>
    </location>
</feature>
<feature type="compositionally biased region" description="Low complexity" evidence="1">
    <location>
        <begin position="513"/>
        <end position="527"/>
    </location>
</feature>
<dbReference type="Gene3D" id="1.20.58.1880">
    <property type="match status" value="1"/>
</dbReference>
<feature type="compositionally biased region" description="Basic and acidic residues" evidence="1">
    <location>
        <begin position="944"/>
        <end position="966"/>
    </location>
</feature>